<dbReference type="AlphaFoldDB" id="A0A7J7NXH0"/>
<feature type="non-terminal residue" evidence="2">
    <location>
        <position position="1"/>
    </location>
</feature>
<dbReference type="PANTHER" id="PTHR45688:SF13">
    <property type="entry name" value="ALANINE--GLYOXYLATE AMINOTRANSFERASE 2-LIKE"/>
    <property type="match status" value="1"/>
</dbReference>
<dbReference type="InterPro" id="IPR015422">
    <property type="entry name" value="PyrdxlP-dep_Trfase_small"/>
</dbReference>
<dbReference type="Pfam" id="PF00202">
    <property type="entry name" value="Aminotran_3"/>
    <property type="match status" value="1"/>
</dbReference>
<dbReference type="PANTHER" id="PTHR45688">
    <property type="match status" value="1"/>
</dbReference>
<reference evidence="2 3" key="1">
    <citation type="journal article" date="2020" name="IScience">
        <title>Genome Sequencing of the Endangered Kingdonia uniflora (Circaeasteraceae, Ranunculales) Reveals Potential Mechanisms of Evolutionary Specialization.</title>
        <authorList>
            <person name="Sun Y."/>
            <person name="Deng T."/>
            <person name="Zhang A."/>
            <person name="Moore M.J."/>
            <person name="Landis J.B."/>
            <person name="Lin N."/>
            <person name="Zhang H."/>
            <person name="Zhang X."/>
            <person name="Huang J."/>
            <person name="Zhang X."/>
            <person name="Sun H."/>
            <person name="Wang H."/>
        </authorList>
    </citation>
    <scope>NUCLEOTIDE SEQUENCE [LARGE SCALE GENOMIC DNA]</scope>
    <source>
        <strain evidence="2">TB1705</strain>
        <tissue evidence="2">Leaf</tissue>
    </source>
</reference>
<dbReference type="EMBL" id="JACGCM010000465">
    <property type="protein sequence ID" value="KAF6171644.1"/>
    <property type="molecule type" value="Genomic_DNA"/>
</dbReference>
<gene>
    <name evidence="2" type="ORF">GIB67_042159</name>
</gene>
<evidence type="ECO:0000313" key="3">
    <source>
        <dbReference type="Proteomes" id="UP000541444"/>
    </source>
</evidence>
<organism evidence="2 3">
    <name type="scientific">Kingdonia uniflora</name>
    <dbReference type="NCBI Taxonomy" id="39325"/>
    <lineage>
        <taxon>Eukaryota</taxon>
        <taxon>Viridiplantae</taxon>
        <taxon>Streptophyta</taxon>
        <taxon>Embryophyta</taxon>
        <taxon>Tracheophyta</taxon>
        <taxon>Spermatophyta</taxon>
        <taxon>Magnoliopsida</taxon>
        <taxon>Ranunculales</taxon>
        <taxon>Circaeasteraceae</taxon>
        <taxon>Kingdonia</taxon>
    </lineage>
</organism>
<dbReference type="InterPro" id="IPR015424">
    <property type="entry name" value="PyrdxlP-dep_Trfase"/>
</dbReference>
<name>A0A7J7NXH0_9MAGN</name>
<protein>
    <submittedName>
        <fullName evidence="2">Uncharacterized protein</fullName>
    </submittedName>
</protein>
<dbReference type="Gene3D" id="3.90.1150.10">
    <property type="entry name" value="Aspartate Aminotransferase, domain 1"/>
    <property type="match status" value="1"/>
</dbReference>
<evidence type="ECO:0000313" key="2">
    <source>
        <dbReference type="EMBL" id="KAF6171644.1"/>
    </source>
</evidence>
<dbReference type="GO" id="GO:0030170">
    <property type="term" value="F:pyridoxal phosphate binding"/>
    <property type="evidence" value="ECO:0007669"/>
    <property type="project" value="InterPro"/>
</dbReference>
<dbReference type="SUPFAM" id="SSF53383">
    <property type="entry name" value="PLP-dependent transferases"/>
    <property type="match status" value="1"/>
</dbReference>
<dbReference type="Proteomes" id="UP000541444">
    <property type="component" value="Unassembled WGS sequence"/>
</dbReference>
<comment type="caution">
    <text evidence="2">The sequence shown here is derived from an EMBL/GenBank/DDBJ whole genome shotgun (WGS) entry which is preliminary data.</text>
</comment>
<dbReference type="GO" id="GO:0005739">
    <property type="term" value="C:mitochondrion"/>
    <property type="evidence" value="ECO:0007669"/>
    <property type="project" value="TreeGrafter"/>
</dbReference>
<dbReference type="GO" id="GO:0008483">
    <property type="term" value="F:transaminase activity"/>
    <property type="evidence" value="ECO:0007669"/>
    <property type="project" value="InterPro"/>
</dbReference>
<sequence>SGVQYALNPNPYRGCFSSDGLKYAEDVQGLIDYGTSGRVAGFITEALQGSHFWGIEAHGVVPDIVTMAKGIGKGHAVLKVIKKEQLQYNAFAVGSCLKESLMSLKEKYEIIGDMKGRGLILGLELVTDRQLKTLAKVETLGVSQMHVYVICNRQWLLLNEYVLLSILPLEKIDVYYVSENFLLYCLHICLLVIIYVSVGDEENDGGDPSSLWMQNGMYPSTTFIRRVGDNTAERIGAVIPEVSMVQLKPNHLFLMVTSDGVFEFLFSQAVRNGDIKI</sequence>
<proteinExistence type="inferred from homology"/>
<dbReference type="InterPro" id="IPR005814">
    <property type="entry name" value="Aminotrans_3"/>
</dbReference>
<accession>A0A7J7NXH0</accession>
<evidence type="ECO:0000256" key="1">
    <source>
        <dbReference type="ARBA" id="ARBA00008954"/>
    </source>
</evidence>
<keyword evidence="3" id="KW-1185">Reference proteome</keyword>
<comment type="similarity">
    <text evidence="1">Belongs to the class-III pyridoxal-phosphate-dependent aminotransferase family.</text>
</comment>